<gene>
    <name evidence="9" type="ORF">DGQ38_14235</name>
</gene>
<protein>
    <submittedName>
        <fullName evidence="9">SLC13 family permease</fullName>
    </submittedName>
</protein>
<evidence type="ECO:0000256" key="6">
    <source>
        <dbReference type="ARBA" id="ARBA00023136"/>
    </source>
</evidence>
<evidence type="ECO:0000256" key="5">
    <source>
        <dbReference type="ARBA" id="ARBA00022989"/>
    </source>
</evidence>
<keyword evidence="3 7" id="KW-0812">Transmembrane</keyword>
<organism evidence="9 10">
    <name type="scientific">Zunongwangia profunda</name>
    <dbReference type="NCBI Taxonomy" id="398743"/>
    <lineage>
        <taxon>Bacteria</taxon>
        <taxon>Pseudomonadati</taxon>
        <taxon>Bacteroidota</taxon>
        <taxon>Flavobacteriia</taxon>
        <taxon>Flavobacteriales</taxon>
        <taxon>Flavobacteriaceae</taxon>
        <taxon>Zunongwangia</taxon>
    </lineage>
</organism>
<evidence type="ECO:0000313" key="10">
    <source>
        <dbReference type="Proteomes" id="UP000264330"/>
    </source>
</evidence>
<dbReference type="GO" id="GO:0055085">
    <property type="term" value="P:transmembrane transport"/>
    <property type="evidence" value="ECO:0007669"/>
    <property type="project" value="InterPro"/>
</dbReference>
<feature type="transmembrane region" description="Helical" evidence="7">
    <location>
        <begin position="28"/>
        <end position="46"/>
    </location>
</feature>
<evidence type="ECO:0000259" key="8">
    <source>
        <dbReference type="Pfam" id="PF03600"/>
    </source>
</evidence>
<dbReference type="InterPro" id="IPR051679">
    <property type="entry name" value="DASS-Related_Transporters"/>
</dbReference>
<sequence>MSVGAIITLCVIVCAIILFATELLSIDLVALSVMLVLILTGVISPQEGVNGFSNKATMTVAFMFVLSAALLKTGALQVMAHRLSSIFRHRFNMGIVLMMILIAGISAFINNTPVVAVFIPVVIQIAHSSGQSPSKMLIPLSFA</sequence>
<dbReference type="AlphaFoldDB" id="A0A3D5J439"/>
<feature type="non-terminal residue" evidence="9">
    <location>
        <position position="143"/>
    </location>
</feature>
<evidence type="ECO:0000256" key="1">
    <source>
        <dbReference type="ARBA" id="ARBA00004141"/>
    </source>
</evidence>
<evidence type="ECO:0000256" key="4">
    <source>
        <dbReference type="ARBA" id="ARBA00022737"/>
    </source>
</evidence>
<evidence type="ECO:0000313" key="9">
    <source>
        <dbReference type="EMBL" id="HCV82202.1"/>
    </source>
</evidence>
<evidence type="ECO:0000256" key="2">
    <source>
        <dbReference type="ARBA" id="ARBA00022448"/>
    </source>
</evidence>
<dbReference type="Proteomes" id="UP000264330">
    <property type="component" value="Unassembled WGS sequence"/>
</dbReference>
<feature type="transmembrane region" description="Helical" evidence="7">
    <location>
        <begin position="91"/>
        <end position="109"/>
    </location>
</feature>
<comment type="subcellular location">
    <subcellularLocation>
        <location evidence="1">Membrane</location>
        <topology evidence="1">Multi-pass membrane protein</topology>
    </subcellularLocation>
</comment>
<keyword evidence="2" id="KW-0813">Transport</keyword>
<dbReference type="PANTHER" id="PTHR43652">
    <property type="entry name" value="BASIC AMINO ACID ANTIPORTER YFCC-RELATED"/>
    <property type="match status" value="1"/>
</dbReference>
<dbReference type="GO" id="GO:0005886">
    <property type="term" value="C:plasma membrane"/>
    <property type="evidence" value="ECO:0007669"/>
    <property type="project" value="TreeGrafter"/>
</dbReference>
<dbReference type="PANTHER" id="PTHR43652:SF2">
    <property type="entry name" value="BASIC AMINO ACID ANTIPORTER YFCC-RELATED"/>
    <property type="match status" value="1"/>
</dbReference>
<dbReference type="Pfam" id="PF03600">
    <property type="entry name" value="CitMHS"/>
    <property type="match status" value="1"/>
</dbReference>
<dbReference type="EMBL" id="DPMF01000329">
    <property type="protein sequence ID" value="HCV82202.1"/>
    <property type="molecule type" value="Genomic_DNA"/>
</dbReference>
<evidence type="ECO:0000256" key="7">
    <source>
        <dbReference type="SAM" id="Phobius"/>
    </source>
</evidence>
<evidence type="ECO:0000256" key="3">
    <source>
        <dbReference type="ARBA" id="ARBA00022692"/>
    </source>
</evidence>
<accession>A0A3D5J439</accession>
<feature type="domain" description="Citrate transporter-like" evidence="8">
    <location>
        <begin position="16"/>
        <end position="143"/>
    </location>
</feature>
<feature type="transmembrane region" description="Helical" evidence="7">
    <location>
        <begin position="58"/>
        <end position="79"/>
    </location>
</feature>
<feature type="transmembrane region" description="Helical" evidence="7">
    <location>
        <begin position="6"/>
        <end position="21"/>
    </location>
</feature>
<proteinExistence type="predicted"/>
<comment type="caution">
    <text evidence="9">The sequence shown here is derived from an EMBL/GenBank/DDBJ whole genome shotgun (WGS) entry which is preliminary data.</text>
</comment>
<name>A0A3D5J439_9FLAO</name>
<reference evidence="9 10" key="1">
    <citation type="journal article" date="2018" name="Nat. Biotechnol.">
        <title>A standardized bacterial taxonomy based on genome phylogeny substantially revises the tree of life.</title>
        <authorList>
            <person name="Parks D.H."/>
            <person name="Chuvochina M."/>
            <person name="Waite D.W."/>
            <person name="Rinke C."/>
            <person name="Skarshewski A."/>
            <person name="Chaumeil P.A."/>
            <person name="Hugenholtz P."/>
        </authorList>
    </citation>
    <scope>NUCLEOTIDE SEQUENCE [LARGE SCALE GENOMIC DNA]</scope>
    <source>
        <strain evidence="9">UBA9359</strain>
    </source>
</reference>
<keyword evidence="4" id="KW-0677">Repeat</keyword>
<keyword evidence="6 7" id="KW-0472">Membrane</keyword>
<dbReference type="InterPro" id="IPR004680">
    <property type="entry name" value="Cit_transptr-like_dom"/>
</dbReference>
<keyword evidence="5 7" id="KW-1133">Transmembrane helix</keyword>